<evidence type="ECO:0000313" key="4">
    <source>
        <dbReference type="EMBL" id="OXA46264.1"/>
    </source>
</evidence>
<keyword evidence="5" id="KW-1185">Reference proteome</keyword>
<dbReference type="AlphaFoldDB" id="A0A226DN36"/>
<evidence type="ECO:0000256" key="1">
    <source>
        <dbReference type="ARBA" id="ARBA00022737"/>
    </source>
</evidence>
<organism evidence="4 5">
    <name type="scientific">Folsomia candida</name>
    <name type="common">Springtail</name>
    <dbReference type="NCBI Taxonomy" id="158441"/>
    <lineage>
        <taxon>Eukaryota</taxon>
        <taxon>Metazoa</taxon>
        <taxon>Ecdysozoa</taxon>
        <taxon>Arthropoda</taxon>
        <taxon>Hexapoda</taxon>
        <taxon>Collembola</taxon>
        <taxon>Entomobryomorpha</taxon>
        <taxon>Isotomoidea</taxon>
        <taxon>Isotomidae</taxon>
        <taxon>Proisotominae</taxon>
        <taxon>Folsomia</taxon>
    </lineage>
</organism>
<evidence type="ECO:0000256" key="3">
    <source>
        <dbReference type="PROSITE-ProRule" id="PRU00339"/>
    </source>
</evidence>
<dbReference type="Pfam" id="PF08238">
    <property type="entry name" value="Sel1"/>
    <property type="match status" value="4"/>
</dbReference>
<keyword evidence="2 3" id="KW-0802">TPR repeat</keyword>
<gene>
    <name evidence="4" type="ORF">Fcan01_19048</name>
</gene>
<dbReference type="Gene3D" id="1.25.40.10">
    <property type="entry name" value="Tetratricopeptide repeat domain"/>
    <property type="match status" value="4"/>
</dbReference>
<sequence>MDNYNKLELLLVSTTSVIQELFLIRWLASQGCEWTNSKSFGDRLIQKLSKLKNVYKNFQKIQREMLQSGDVNTWDITLITLLLKQPIFEGYKTEADITNENTVIEEASKIRNQLAHKSLKTLNDDEFMEHVSNIRRILGVLSIPQEHIDDMCADARKGAIYSHRRAVLLKDEGNLFYSSDQFNEARDAYTRAIGVSENLPNDLLGVLYSNRSQTYIKMISKKMSDTEQQSYYKLALADGLEAMKQRPEWSKAFFRVAEAYRGLSRWKQAIDNYERFCVLEPTLAKSVKEKLDICKIMANIILIADPEDEEGLPMSFDERIKNWNDDPTSDGVMTRRRWMTREALRTGESYTMMGHRYRMGWDTKIDLNEAMRCYIKAKNLDDTEGIYWLARMKFRGQVSDPDATAGFELLEEGANNIILDERERHWVAVCQYALGSSYHNGLGVEQDHAKAEFWYTKCSQESHDAVGHKAEYMLGCMYFTGDGVPLNKELAVAYWKQAARGKHPNAMLQLCKYYSDERMISDANEQVKAMRHFGLSESYIEQAEKITNWVKEMARKIDNRPILRKEHVSTLKPDKFTDEILLPYVAKSALARKIVEAKRKHAELVTVLTTSVGDMPLKCVDLFFEAYQPDVEVVHQIGPSEEFVISCKEILSRGNITKESDRKLRFCIAQSTRDETSVLWLEETIKLYPDDALFKNLLSNVYGFLQRNEDGLKLVNEVLKNDPSNRDALFGRATHLKHLGKVPDAIRATNDFLQSVEKDDRKRPEFFYTLGLLHYLQTGNEDGTQKFLSYYEQGKKAESDLLPCFLPYENNVKTQADFFAKMIRLRL</sequence>
<dbReference type="SUPFAM" id="SSF48452">
    <property type="entry name" value="TPR-like"/>
    <property type="match status" value="2"/>
</dbReference>
<evidence type="ECO:0000256" key="2">
    <source>
        <dbReference type="ARBA" id="ARBA00022803"/>
    </source>
</evidence>
<keyword evidence="1" id="KW-0677">Repeat</keyword>
<name>A0A226DN36_FOLCA</name>
<dbReference type="OrthoDB" id="2423701at2759"/>
<feature type="repeat" description="TPR" evidence="3">
    <location>
        <begin position="166"/>
        <end position="199"/>
    </location>
</feature>
<dbReference type="STRING" id="158441.A0A226DN36"/>
<dbReference type="SUPFAM" id="SSF81901">
    <property type="entry name" value="HCP-like"/>
    <property type="match status" value="2"/>
</dbReference>
<comment type="caution">
    <text evidence="4">The sequence shown here is derived from an EMBL/GenBank/DDBJ whole genome shotgun (WGS) entry which is preliminary data.</text>
</comment>
<evidence type="ECO:0000313" key="5">
    <source>
        <dbReference type="Proteomes" id="UP000198287"/>
    </source>
</evidence>
<dbReference type="InterPro" id="IPR011990">
    <property type="entry name" value="TPR-like_helical_dom_sf"/>
</dbReference>
<dbReference type="SMART" id="SM00028">
    <property type="entry name" value="TPR"/>
    <property type="match status" value="3"/>
</dbReference>
<reference evidence="4 5" key="1">
    <citation type="submission" date="2015-12" db="EMBL/GenBank/DDBJ databases">
        <title>The genome of Folsomia candida.</title>
        <authorList>
            <person name="Faddeeva A."/>
            <person name="Derks M.F."/>
            <person name="Anvar Y."/>
            <person name="Smit S."/>
            <person name="Van Straalen N."/>
            <person name="Roelofs D."/>
        </authorList>
    </citation>
    <scope>NUCLEOTIDE SEQUENCE [LARGE SCALE GENOMIC DNA]</scope>
    <source>
        <strain evidence="4 5">VU population</strain>
        <tissue evidence="4">Whole body</tissue>
    </source>
</reference>
<keyword evidence="4" id="KW-0346">Stress response</keyword>
<dbReference type="PANTHER" id="PTHR22904">
    <property type="entry name" value="TPR REPEAT CONTAINING PROTEIN"/>
    <property type="match status" value="1"/>
</dbReference>
<feature type="repeat" description="TPR" evidence="3">
    <location>
        <begin position="250"/>
        <end position="283"/>
    </location>
</feature>
<accession>A0A226DN36</accession>
<dbReference type="PANTHER" id="PTHR22904:SF523">
    <property type="entry name" value="STRESS-INDUCED-PHOSPHOPROTEIN 1"/>
    <property type="match status" value="1"/>
</dbReference>
<dbReference type="OMA" id="LYDENEM"/>
<proteinExistence type="predicted"/>
<dbReference type="InterPro" id="IPR006597">
    <property type="entry name" value="Sel1-like"/>
</dbReference>
<dbReference type="SMART" id="SM00671">
    <property type="entry name" value="SEL1"/>
    <property type="match status" value="4"/>
</dbReference>
<dbReference type="EMBL" id="LNIX01000016">
    <property type="protein sequence ID" value="OXA46264.1"/>
    <property type="molecule type" value="Genomic_DNA"/>
</dbReference>
<dbReference type="Proteomes" id="UP000198287">
    <property type="component" value="Unassembled WGS sequence"/>
</dbReference>
<protein>
    <submittedName>
        <fullName evidence="4">Heat shock protein STI1</fullName>
    </submittedName>
</protein>
<dbReference type="GO" id="GO:0051879">
    <property type="term" value="F:Hsp90 protein binding"/>
    <property type="evidence" value="ECO:0007669"/>
    <property type="project" value="TreeGrafter"/>
</dbReference>
<dbReference type="PROSITE" id="PS50005">
    <property type="entry name" value="TPR"/>
    <property type="match status" value="2"/>
</dbReference>
<dbReference type="InterPro" id="IPR019734">
    <property type="entry name" value="TPR_rpt"/>
</dbReference>